<dbReference type="PANTHER" id="PTHR33867:SF1">
    <property type="entry name" value="RIBOSOME MATURATION FACTOR RIMP"/>
    <property type="match status" value="1"/>
</dbReference>
<comment type="subcellular location">
    <subcellularLocation>
        <location evidence="3">Cytoplasm</location>
    </subcellularLocation>
</comment>
<comment type="similarity">
    <text evidence="3">Belongs to the RimP family.</text>
</comment>
<dbReference type="InterPro" id="IPR028989">
    <property type="entry name" value="RimP_N"/>
</dbReference>
<dbReference type="GO" id="GO:0006412">
    <property type="term" value="P:translation"/>
    <property type="evidence" value="ECO:0007669"/>
    <property type="project" value="TreeGrafter"/>
</dbReference>
<dbReference type="RefSeq" id="WP_136400766.1">
    <property type="nucleotide sequence ID" value="NZ_CP036295.1"/>
</dbReference>
<evidence type="ECO:0000256" key="1">
    <source>
        <dbReference type="ARBA" id="ARBA00022490"/>
    </source>
</evidence>
<evidence type="ECO:0000313" key="6">
    <source>
        <dbReference type="EMBL" id="QCC86705.1"/>
    </source>
</evidence>
<protein>
    <recommendedName>
        <fullName evidence="3">Ribosome maturation factor RimP</fullName>
    </recommendedName>
</protein>
<gene>
    <name evidence="3" type="primary">rimP</name>
    <name evidence="6" type="ORF">DDIC_12615</name>
</gene>
<dbReference type="InterPro" id="IPR035956">
    <property type="entry name" value="RimP_N_sf"/>
</dbReference>
<name>A0A4P7UJP2_DESDE</name>
<dbReference type="HAMAP" id="MF_01077">
    <property type="entry name" value="RimP"/>
    <property type="match status" value="1"/>
</dbReference>
<dbReference type="Proteomes" id="UP000297065">
    <property type="component" value="Chromosome"/>
</dbReference>
<evidence type="ECO:0000256" key="3">
    <source>
        <dbReference type="HAMAP-Rule" id="MF_01077"/>
    </source>
</evidence>
<dbReference type="InterPro" id="IPR003728">
    <property type="entry name" value="Ribosome_maturation_RimP"/>
</dbReference>
<keyword evidence="1 3" id="KW-0963">Cytoplasm</keyword>
<sequence>MTDDALKETIARLAEPLATSLGLVIWGVEIVRAGRTLVRLFVDVPFNTTPDPQADTALSANDDTDAPALVALSATLDQCEEISRHIGLALEVEDTIPEAYVLEVSTPGLTRLFFSLDQMRHYMGDVVEARLLRAVAINESSPEGPNPSHGGPRRLWRGELLAVEDASFTLAPAIISAEGEVTPEALPPVCIPWDAVRRASRMYIFRQPQKPGKSRANTPASKGKAADKPGKTKKSKSSGSEENP</sequence>
<dbReference type="Pfam" id="PF02576">
    <property type="entry name" value="RimP_N"/>
    <property type="match status" value="1"/>
</dbReference>
<organism evidence="6 7">
    <name type="scientific">Desulfovibrio desulfuricans</name>
    <dbReference type="NCBI Taxonomy" id="876"/>
    <lineage>
        <taxon>Bacteria</taxon>
        <taxon>Pseudomonadati</taxon>
        <taxon>Thermodesulfobacteriota</taxon>
        <taxon>Desulfovibrionia</taxon>
        <taxon>Desulfovibrionales</taxon>
        <taxon>Desulfovibrionaceae</taxon>
        <taxon>Desulfovibrio</taxon>
    </lineage>
</organism>
<dbReference type="Gene3D" id="3.30.300.70">
    <property type="entry name" value="RimP-like superfamily, N-terminal"/>
    <property type="match status" value="1"/>
</dbReference>
<proteinExistence type="inferred from homology"/>
<dbReference type="AlphaFoldDB" id="A0A4P7UJP2"/>
<feature type="domain" description="Ribosome maturation factor RimP N-terminal" evidence="5">
    <location>
        <begin position="74"/>
        <end position="109"/>
    </location>
</feature>
<dbReference type="EMBL" id="CP036295">
    <property type="protein sequence ID" value="QCC86705.1"/>
    <property type="molecule type" value="Genomic_DNA"/>
</dbReference>
<dbReference type="PANTHER" id="PTHR33867">
    <property type="entry name" value="RIBOSOME MATURATION FACTOR RIMP"/>
    <property type="match status" value="1"/>
</dbReference>
<dbReference type="GO" id="GO:0005829">
    <property type="term" value="C:cytosol"/>
    <property type="evidence" value="ECO:0007669"/>
    <property type="project" value="TreeGrafter"/>
</dbReference>
<feature type="region of interest" description="Disordered" evidence="4">
    <location>
        <begin position="204"/>
        <end position="244"/>
    </location>
</feature>
<comment type="function">
    <text evidence="3">Required for maturation of 30S ribosomal subunits.</text>
</comment>
<dbReference type="GO" id="GO:0000028">
    <property type="term" value="P:ribosomal small subunit assembly"/>
    <property type="evidence" value="ECO:0007669"/>
    <property type="project" value="TreeGrafter"/>
</dbReference>
<evidence type="ECO:0000256" key="2">
    <source>
        <dbReference type="ARBA" id="ARBA00022517"/>
    </source>
</evidence>
<evidence type="ECO:0000313" key="7">
    <source>
        <dbReference type="Proteomes" id="UP000297065"/>
    </source>
</evidence>
<dbReference type="SUPFAM" id="SSF75420">
    <property type="entry name" value="YhbC-like, N-terminal domain"/>
    <property type="match status" value="1"/>
</dbReference>
<keyword evidence="2 3" id="KW-0690">Ribosome biogenesis</keyword>
<accession>A0A4P7UJP2</accession>
<dbReference type="OrthoDB" id="9805006at2"/>
<reference evidence="6 7" key="1">
    <citation type="submission" date="2019-02" db="EMBL/GenBank/DDBJ databases">
        <title>Complete Genome Sequence of Desulfovibrio desulfuricans IC1, a Sulfonate Utilizing Anaerobe.</title>
        <authorList>
            <person name="Day L.A."/>
            <person name="De Leon K.B."/>
            <person name="Wall J.D."/>
        </authorList>
    </citation>
    <scope>NUCLEOTIDE SEQUENCE [LARGE SCALE GENOMIC DNA]</scope>
    <source>
        <strain evidence="6 7">IC1</strain>
    </source>
</reference>
<evidence type="ECO:0000259" key="5">
    <source>
        <dbReference type="Pfam" id="PF02576"/>
    </source>
</evidence>
<evidence type="ECO:0000256" key="4">
    <source>
        <dbReference type="SAM" id="MobiDB-lite"/>
    </source>
</evidence>